<feature type="signal peptide" evidence="7">
    <location>
        <begin position="1"/>
        <end position="30"/>
    </location>
</feature>
<dbReference type="SUPFAM" id="SSF49899">
    <property type="entry name" value="Concanavalin A-like lectins/glucanases"/>
    <property type="match status" value="1"/>
</dbReference>
<dbReference type="AlphaFoldDB" id="A0A3N5CQN9"/>
<protein>
    <submittedName>
        <fullName evidence="9">Glycoside hydrolase family 43 protein</fullName>
    </submittedName>
</protein>
<feature type="active site" description="Proton acceptor" evidence="4">
    <location>
        <position position="65"/>
    </location>
</feature>
<dbReference type="InterPro" id="IPR041542">
    <property type="entry name" value="GH43_C2"/>
</dbReference>
<reference evidence="9 10" key="1">
    <citation type="submission" date="2018-11" db="EMBL/GenBank/DDBJ databases">
        <title>Erythrobacter spongiae sp. nov., isolated from a marine sponge.</title>
        <authorList>
            <person name="Zhuang L."/>
            <person name="Luo L."/>
        </authorList>
    </citation>
    <scope>NUCLEOTIDE SEQUENCE [LARGE SCALE GENOMIC DNA]</scope>
    <source>
        <strain evidence="9 10">HN-E23</strain>
    </source>
</reference>
<feature type="chain" id="PRO_5017952206" evidence="7">
    <location>
        <begin position="31"/>
        <end position="563"/>
    </location>
</feature>
<evidence type="ECO:0000256" key="5">
    <source>
        <dbReference type="PIRSR" id="PIRSR606710-2"/>
    </source>
</evidence>
<dbReference type="Gene3D" id="2.115.10.20">
    <property type="entry name" value="Glycosyl hydrolase domain, family 43"/>
    <property type="match status" value="1"/>
</dbReference>
<keyword evidence="10" id="KW-1185">Reference proteome</keyword>
<feature type="active site" description="Proton donor" evidence="4">
    <location>
        <position position="237"/>
    </location>
</feature>
<keyword evidence="3 6" id="KW-0326">Glycosidase</keyword>
<keyword evidence="7" id="KW-0732">Signal</keyword>
<evidence type="ECO:0000313" key="10">
    <source>
        <dbReference type="Proteomes" id="UP000275232"/>
    </source>
</evidence>
<feature type="domain" description="Beta-xylosidase C-terminal Concanavalin A-like" evidence="8">
    <location>
        <begin position="376"/>
        <end position="557"/>
    </location>
</feature>
<proteinExistence type="inferred from homology"/>
<accession>A0A3N5CQN9</accession>
<dbReference type="Pfam" id="PF17851">
    <property type="entry name" value="GH43_C2"/>
    <property type="match status" value="1"/>
</dbReference>
<dbReference type="PANTHER" id="PTHR42812:SF12">
    <property type="entry name" value="BETA-XYLOSIDASE-RELATED"/>
    <property type="match status" value="1"/>
</dbReference>
<dbReference type="CDD" id="cd18617">
    <property type="entry name" value="GH43_XynB-like"/>
    <property type="match status" value="1"/>
</dbReference>
<dbReference type="Gene3D" id="2.60.120.200">
    <property type="match status" value="1"/>
</dbReference>
<evidence type="ECO:0000256" key="1">
    <source>
        <dbReference type="ARBA" id="ARBA00009865"/>
    </source>
</evidence>
<feature type="site" description="Important for catalytic activity, responsible for pKa modulation of the active site Glu and correct orientation of both the proton donor and substrate" evidence="5">
    <location>
        <position position="172"/>
    </location>
</feature>
<evidence type="ECO:0000256" key="3">
    <source>
        <dbReference type="ARBA" id="ARBA00023295"/>
    </source>
</evidence>
<organism evidence="9 10">
    <name type="scientific">Aurantiacibacter spongiae</name>
    <dbReference type="NCBI Taxonomy" id="2488860"/>
    <lineage>
        <taxon>Bacteria</taxon>
        <taxon>Pseudomonadati</taxon>
        <taxon>Pseudomonadota</taxon>
        <taxon>Alphaproteobacteria</taxon>
        <taxon>Sphingomonadales</taxon>
        <taxon>Erythrobacteraceae</taxon>
        <taxon>Aurantiacibacter</taxon>
    </lineage>
</organism>
<gene>
    <name evidence="9" type="ORF">EG799_04300</name>
</gene>
<evidence type="ECO:0000256" key="4">
    <source>
        <dbReference type="PIRSR" id="PIRSR606710-1"/>
    </source>
</evidence>
<evidence type="ECO:0000256" key="6">
    <source>
        <dbReference type="RuleBase" id="RU361187"/>
    </source>
</evidence>
<dbReference type="InterPro" id="IPR013320">
    <property type="entry name" value="ConA-like_dom_sf"/>
</dbReference>
<name>A0A3N5CQN9_9SPHN</name>
<dbReference type="InterPro" id="IPR023296">
    <property type="entry name" value="Glyco_hydro_beta-prop_sf"/>
</dbReference>
<dbReference type="PANTHER" id="PTHR42812">
    <property type="entry name" value="BETA-XYLOSIDASE"/>
    <property type="match status" value="1"/>
</dbReference>
<evidence type="ECO:0000256" key="2">
    <source>
        <dbReference type="ARBA" id="ARBA00022801"/>
    </source>
</evidence>
<evidence type="ECO:0000256" key="7">
    <source>
        <dbReference type="SAM" id="SignalP"/>
    </source>
</evidence>
<sequence>MKHFDARWRAMVLGASACLSASAVSTPVQAGPTARFERFHYTALDTPPPPEGMFRNPVLPGFYPDPSIVRVGKDFYLVTSTFGWFPGLPIFHSTDLVNWKLIGHAIDRPGMVDLGHSRLVADGLYAPAIDYRNGLFVIFNTCVRCGGNFFVTARDPAGPWSDPIWVDIGGIDPSLFVDEDGQAWVINNDAPPGDPLYEGHRAIWIQPIDLASGEVTGERTLLVNGGTDLSTQPVWAEGPHIYRMGGWYYLSVAEGGTMDQHSQTIYRSRSVTGPYEPGPVNPTLTQRDLPADRADRVEATGHADMVRLDDGSWWATFLAMRPFTGMSTLLGRESWLLPVEWTDGWPRVLAPGEPVPLISTRPDLPEGAGTDWSRITDDFSNGKLAQDWLEVRNPAPVQWYALDRSANALLLVPGADAASGPGKPHFLGRRMRHPAARWTTRLTFAPSGKGEGAGLLAMANEENFLLAGIEMLDGETQIVVRRHDLASDPEEGVLIASSPFAGGNTPVDLRLTIRDGVADIDWRVGEGGWRTLAHAINIEHMASAHSDLFAGVVAGPYGWGAAD</sequence>
<dbReference type="InterPro" id="IPR006710">
    <property type="entry name" value="Glyco_hydro_43"/>
</dbReference>
<comment type="similarity">
    <text evidence="1 6">Belongs to the glycosyl hydrolase 43 family.</text>
</comment>
<dbReference type="SUPFAM" id="SSF75005">
    <property type="entry name" value="Arabinanase/levansucrase/invertase"/>
    <property type="match status" value="1"/>
</dbReference>
<comment type="caution">
    <text evidence="9">The sequence shown here is derived from an EMBL/GenBank/DDBJ whole genome shotgun (WGS) entry which is preliminary data.</text>
</comment>
<dbReference type="Pfam" id="PF04616">
    <property type="entry name" value="Glyco_hydro_43"/>
    <property type="match status" value="1"/>
</dbReference>
<dbReference type="EMBL" id="RPFZ01000001">
    <property type="protein sequence ID" value="RPF70927.1"/>
    <property type="molecule type" value="Genomic_DNA"/>
</dbReference>
<evidence type="ECO:0000313" key="9">
    <source>
        <dbReference type="EMBL" id="RPF70927.1"/>
    </source>
</evidence>
<dbReference type="Proteomes" id="UP000275232">
    <property type="component" value="Unassembled WGS sequence"/>
</dbReference>
<keyword evidence="2 6" id="KW-0378">Hydrolase</keyword>
<dbReference type="GO" id="GO:0005975">
    <property type="term" value="P:carbohydrate metabolic process"/>
    <property type="evidence" value="ECO:0007669"/>
    <property type="project" value="InterPro"/>
</dbReference>
<dbReference type="InterPro" id="IPR051795">
    <property type="entry name" value="Glycosyl_Hydrlase_43"/>
</dbReference>
<dbReference type="GO" id="GO:0004553">
    <property type="term" value="F:hydrolase activity, hydrolyzing O-glycosyl compounds"/>
    <property type="evidence" value="ECO:0007669"/>
    <property type="project" value="InterPro"/>
</dbReference>
<evidence type="ECO:0000259" key="8">
    <source>
        <dbReference type="Pfam" id="PF17851"/>
    </source>
</evidence>